<evidence type="ECO:0000256" key="1">
    <source>
        <dbReference type="SAM" id="SignalP"/>
    </source>
</evidence>
<evidence type="ECO:0000313" key="3">
    <source>
        <dbReference type="Proteomes" id="UP000031104"/>
    </source>
</evidence>
<dbReference type="AlphaFoldDB" id="A0A0A8E330"/>
<protein>
    <submittedName>
        <fullName evidence="2">Uncharacterized protein</fullName>
    </submittedName>
</protein>
<dbReference type="EMBL" id="CP010427">
    <property type="protein sequence ID" value="AJC48423.1"/>
    <property type="molecule type" value="Genomic_DNA"/>
</dbReference>
<accession>A0A0A8E330</accession>
<evidence type="ECO:0000313" key="2">
    <source>
        <dbReference type="EMBL" id="AJC48423.1"/>
    </source>
</evidence>
<dbReference type="Proteomes" id="UP000031104">
    <property type="component" value="Chromosome"/>
</dbReference>
<keyword evidence="3" id="KW-1185">Reference proteome</keyword>
<name>A0A0A8E330_9GAMM</name>
<dbReference type="KEGG" id="fgu:SD28_01540"/>
<keyword evidence="1" id="KW-0732">Signal</keyword>
<reference evidence="2 3" key="1">
    <citation type="submission" date="2014-12" db="EMBL/GenBank/DDBJ databases">
        <title>Complete genome sequence of Francisella guanzhouensis strain 08HL01032 isolated from air-conditioning system in China.</title>
        <authorList>
            <person name="Svensson D."/>
            <person name="Ohrman C."/>
            <person name="Backman S."/>
            <person name="Karlsson E."/>
            <person name="Nilsson E."/>
            <person name="Bystrom M."/>
            <person name="Larkeryd A."/>
            <person name="Stenberg P."/>
            <person name="Scholtz H.C."/>
            <person name="Forsman M."/>
            <person name="Sjodin A."/>
        </authorList>
    </citation>
    <scope>NUCLEOTIDE SEQUENCE [LARGE SCALE GENOMIC DNA]</scope>
    <source>
        <strain evidence="2 3">08HL01032</strain>
    </source>
</reference>
<feature type="signal peptide" evidence="1">
    <location>
        <begin position="1"/>
        <end position="20"/>
    </location>
</feature>
<dbReference type="RefSeq" id="WP_039123385.1">
    <property type="nucleotide sequence ID" value="NZ_CP010427.1"/>
</dbReference>
<proteinExistence type="predicted"/>
<dbReference type="HOGENOM" id="CLU_1376390_0_0_6"/>
<gene>
    <name evidence="2" type="ORF">SD28_01540</name>
</gene>
<sequence>MKKIILVLLVIIGLNVNAYANDVDSIISHFIISIDKTHNDLGYKINFLGENNEKLVAVLLINKNSEGKVQASKFANVSANSYFYMSQENIPKAKLNEYINNINEGKCIKDFDIIFMQKEYKNASGKDQLKDVTIQNHIKLPIEYSYKTKTGIVSCGAPAGKDIKCSFYDDGNNYNGVMSEEGYASGYSDSNDLNLMSE</sequence>
<organism evidence="2 3">
    <name type="scientific">Allofrancisella guangzhouensis</name>
    <dbReference type="NCBI Taxonomy" id="594679"/>
    <lineage>
        <taxon>Bacteria</taxon>
        <taxon>Pseudomonadati</taxon>
        <taxon>Pseudomonadota</taxon>
        <taxon>Gammaproteobacteria</taxon>
        <taxon>Thiotrichales</taxon>
        <taxon>Francisellaceae</taxon>
        <taxon>Allofrancisella</taxon>
    </lineage>
</organism>
<feature type="chain" id="PRO_5002035083" evidence="1">
    <location>
        <begin position="21"/>
        <end position="198"/>
    </location>
</feature>